<evidence type="ECO:0000259" key="2">
    <source>
        <dbReference type="PROSITE" id="PS51379"/>
    </source>
</evidence>
<dbReference type="EMBL" id="QGDL01000007">
    <property type="protein sequence ID" value="PWJ28922.1"/>
    <property type="molecule type" value="Genomic_DNA"/>
</dbReference>
<dbReference type="GO" id="GO:0070819">
    <property type="term" value="F:menaquinone-dependent protoporphyrinogen oxidase activity"/>
    <property type="evidence" value="ECO:0007669"/>
    <property type="project" value="TreeGrafter"/>
</dbReference>
<keyword evidence="4" id="KW-1185">Reference proteome</keyword>
<accession>A0A2Y9BDR1</accession>
<protein>
    <submittedName>
        <fullName evidence="3">Flavodoxin</fullName>
    </submittedName>
</protein>
<dbReference type="GO" id="GO:0009055">
    <property type="term" value="F:electron transfer activity"/>
    <property type="evidence" value="ECO:0007669"/>
    <property type="project" value="InterPro"/>
</dbReference>
<name>A0A2Y9BDR1_9FIRM</name>
<dbReference type="PANTHER" id="PTHR38030">
    <property type="entry name" value="PROTOPORPHYRINOGEN IX DEHYDROGENASE [MENAQUINONE]"/>
    <property type="match status" value="1"/>
</dbReference>
<dbReference type="SUPFAM" id="SSF54862">
    <property type="entry name" value="4Fe-4S ferredoxins"/>
    <property type="match status" value="1"/>
</dbReference>
<gene>
    <name evidence="3" type="ORF">A8806_10770</name>
</gene>
<dbReference type="PANTHER" id="PTHR38030:SF2">
    <property type="entry name" value="PROTOPORPHYRINOGEN IX DEHYDROGENASE [QUINONE]"/>
    <property type="match status" value="1"/>
</dbReference>
<dbReference type="InterPro" id="IPR008254">
    <property type="entry name" value="Flavodoxin/NO_synth"/>
</dbReference>
<evidence type="ECO:0000313" key="3">
    <source>
        <dbReference type="EMBL" id="PWJ28922.1"/>
    </source>
</evidence>
<evidence type="ECO:0000313" key="4">
    <source>
        <dbReference type="Proteomes" id="UP000245845"/>
    </source>
</evidence>
<dbReference type="Gene3D" id="3.40.50.360">
    <property type="match status" value="1"/>
</dbReference>
<evidence type="ECO:0000259" key="1">
    <source>
        <dbReference type="PROSITE" id="PS50902"/>
    </source>
</evidence>
<comment type="caution">
    <text evidence="3">The sequence shown here is derived from an EMBL/GenBank/DDBJ whole genome shotgun (WGS) entry which is preliminary data.</text>
</comment>
<dbReference type="InterPro" id="IPR052200">
    <property type="entry name" value="Protoporphyrinogen_IX_DH"/>
</dbReference>
<dbReference type="GO" id="GO:0016651">
    <property type="term" value="F:oxidoreductase activity, acting on NAD(P)H"/>
    <property type="evidence" value="ECO:0007669"/>
    <property type="project" value="UniProtKB-ARBA"/>
</dbReference>
<feature type="domain" description="4Fe-4S ferredoxin-type" evidence="2">
    <location>
        <begin position="191"/>
        <end position="222"/>
    </location>
</feature>
<sequence length="318" mass="35934">MKVLIIYFSQSGNTRKIAHSIGDGAREAASRVDVKSIKKVSYEMLENYDLIGLGSPVWKADPPNIRRFYNNAPDQKGKHIFSFCTHGTMPGFYFPVVLPNLKKAGFTVIGNRRWYGNVVMPGMPEPYYTAGHPDAQDLAEAKAFGREMVERSQRIHNGETDLIPPMPENDVNKNQAVAIVNMLLEYGNPQGKIVRDPEKCIYPKCTRCMDNCTMDYIDLSCEPQKFGSEGCCCNDNHECAWCFMICPTGAIRLEPSIEEHIKPLIGVRKTLFESILDEAERNGEFRRLIPIEEVGFNTPYCLAHPDKPHFKVPAKPEE</sequence>
<proteinExistence type="predicted"/>
<dbReference type="AlphaFoldDB" id="A0A2Y9BDR1"/>
<feature type="domain" description="Flavodoxin-like" evidence="1">
    <location>
        <begin position="3"/>
        <end position="149"/>
    </location>
</feature>
<dbReference type="InterPro" id="IPR017896">
    <property type="entry name" value="4Fe4S_Fe-S-bd"/>
</dbReference>
<dbReference type="GO" id="GO:0010181">
    <property type="term" value="F:FMN binding"/>
    <property type="evidence" value="ECO:0007669"/>
    <property type="project" value="InterPro"/>
</dbReference>
<dbReference type="InterPro" id="IPR047964">
    <property type="entry name" value="EFR1-like"/>
</dbReference>
<dbReference type="Pfam" id="PF12724">
    <property type="entry name" value="Flavodoxin_5"/>
    <property type="match status" value="1"/>
</dbReference>
<dbReference type="InterPro" id="IPR029039">
    <property type="entry name" value="Flavoprotein-like_sf"/>
</dbReference>
<dbReference type="InterPro" id="IPR026816">
    <property type="entry name" value="Flavodoxin_dom"/>
</dbReference>
<dbReference type="RefSeq" id="WP_109731466.1">
    <property type="nucleotide sequence ID" value="NZ_BAAACK010000011.1"/>
</dbReference>
<dbReference type="InterPro" id="IPR001226">
    <property type="entry name" value="Flavodoxin_CS"/>
</dbReference>
<dbReference type="SUPFAM" id="SSF52218">
    <property type="entry name" value="Flavoproteins"/>
    <property type="match status" value="1"/>
</dbReference>
<reference evidence="3 4" key="1">
    <citation type="submission" date="2018-05" db="EMBL/GenBank/DDBJ databases">
        <title>The Hungate 1000. A catalogue of reference genomes from the rumen microbiome.</title>
        <authorList>
            <person name="Kelly W."/>
        </authorList>
    </citation>
    <scope>NUCLEOTIDE SEQUENCE [LARGE SCALE GENOMIC DNA]</scope>
    <source>
        <strain evidence="3 4">NLAE-zl-C242</strain>
    </source>
</reference>
<dbReference type="OrthoDB" id="2146857at2"/>
<dbReference type="NCBIfam" id="NF038196">
    <property type="entry name" value="ferrodoxin_EFR1"/>
    <property type="match status" value="1"/>
</dbReference>
<dbReference type="PROSITE" id="PS51379">
    <property type="entry name" value="4FE4S_FER_2"/>
    <property type="match status" value="1"/>
</dbReference>
<dbReference type="PROSITE" id="PS00201">
    <property type="entry name" value="FLAVODOXIN"/>
    <property type="match status" value="1"/>
</dbReference>
<organism evidence="3 4">
    <name type="scientific">Faecalicatena orotica</name>
    <dbReference type="NCBI Taxonomy" id="1544"/>
    <lineage>
        <taxon>Bacteria</taxon>
        <taxon>Bacillati</taxon>
        <taxon>Bacillota</taxon>
        <taxon>Clostridia</taxon>
        <taxon>Lachnospirales</taxon>
        <taxon>Lachnospiraceae</taxon>
        <taxon>Faecalicatena</taxon>
    </lineage>
</organism>
<dbReference type="GO" id="GO:0006783">
    <property type="term" value="P:heme biosynthetic process"/>
    <property type="evidence" value="ECO:0007669"/>
    <property type="project" value="TreeGrafter"/>
</dbReference>
<dbReference type="Proteomes" id="UP000245845">
    <property type="component" value="Unassembled WGS sequence"/>
</dbReference>
<dbReference type="PROSITE" id="PS50902">
    <property type="entry name" value="FLAVODOXIN_LIKE"/>
    <property type="match status" value="1"/>
</dbReference>